<proteinExistence type="predicted"/>
<dbReference type="RefSeq" id="WP_017895984.1">
    <property type="nucleotide sequence ID" value="NZ_CBXI010000003.1"/>
</dbReference>
<comment type="caution">
    <text evidence="1">The sequence shown here is derived from an EMBL/GenBank/DDBJ whole genome shotgun (WGS) entry which is preliminary data.</text>
</comment>
<organism evidence="1 2">
    <name type="scientific">Clostridium tyrobutyricum DIVETGP</name>
    <dbReference type="NCBI Taxonomy" id="1408889"/>
    <lineage>
        <taxon>Bacteria</taxon>
        <taxon>Bacillati</taxon>
        <taxon>Bacillota</taxon>
        <taxon>Clostridia</taxon>
        <taxon>Eubacteriales</taxon>
        <taxon>Clostridiaceae</taxon>
        <taxon>Clostridium</taxon>
    </lineage>
</organism>
<dbReference type="Proteomes" id="UP000019482">
    <property type="component" value="Unassembled WGS sequence"/>
</dbReference>
<dbReference type="GeneID" id="43509239"/>
<keyword evidence="2" id="KW-1185">Reference proteome</keyword>
<evidence type="ECO:0000313" key="1">
    <source>
        <dbReference type="EMBL" id="CDL90025.1"/>
    </source>
</evidence>
<accession>W6N2K1</accession>
<sequence>MYSKAEIDVIKKLIEEGKASPNMITEYGYLLQEEEKANKTGEGVEINE</sequence>
<evidence type="ECO:0000313" key="2">
    <source>
        <dbReference type="Proteomes" id="UP000019482"/>
    </source>
</evidence>
<name>W6N2K1_CLOTY</name>
<protein>
    <submittedName>
        <fullName evidence="1">Uncharacterized protein</fullName>
    </submittedName>
</protein>
<dbReference type="EMBL" id="CBXI010000003">
    <property type="protein sequence ID" value="CDL90025.1"/>
    <property type="molecule type" value="Genomic_DNA"/>
</dbReference>
<gene>
    <name evidence="1" type="ORF">CTDIVETGP_0095</name>
</gene>
<reference evidence="1 2" key="1">
    <citation type="journal article" date="2015" name="Genome Announc.">
        <title>Draft Genome Sequence of Clostridium tyrobutyricum Strain DIVETGP, Isolated from Cow's Milk for Grana Padano Production.</title>
        <authorList>
            <person name="Soggiu A."/>
            <person name="Piras C."/>
            <person name="Gaiarsa S."/>
            <person name="Sassera D."/>
            <person name="Roncada P."/>
            <person name="Bendixen E."/>
            <person name="Brasca M."/>
            <person name="Bonizzi L."/>
        </authorList>
    </citation>
    <scope>NUCLEOTIDE SEQUENCE [LARGE SCALE GENOMIC DNA]</scope>
    <source>
        <strain evidence="1 2">DIVETGP</strain>
    </source>
</reference>
<dbReference type="AlphaFoldDB" id="W6N2K1"/>